<comment type="caution">
    <text evidence="3">The sequence shown here is derived from an EMBL/GenBank/DDBJ whole genome shotgun (WGS) entry which is preliminary data.</text>
</comment>
<dbReference type="EMBL" id="JADILV010000080">
    <property type="protein sequence ID" value="MBO8484619.1"/>
    <property type="molecule type" value="Genomic_DNA"/>
</dbReference>
<proteinExistence type="predicted"/>
<sequence length="453" mass="48214">MKQYALFAASAIVALAACSKTEVKPQTPEPPVDENSPVAVQFGVSSADATISTKAVGPVDDSWNGKQTLYVYSFAKAAEALDYTTAVPFIDNISASSPASGASGKIDVLNPNPDGEGTPGQTPEPFYYNNDLIYDFYGYHMDDAWADGTAVDDYTSFTVNADNPVPVKKEAGRIYIPFLINGSQDLMVAKADAQTDFAKATDETFKGNATNVQYVYSAYAARRGVQPTLTFQHVLARFNFSVLTGGSDADELMVESVAIESRYKGNLVVVANMTGTEPDLTDPRGLGELSEDVTDLFLQEYSASGDLQAFTPYQIPEYDAETATNNVAQPIGNGSSILAVPEVESYKLTVKLKYNETAAATHTTPVEPIVMSLDATALKNGSDPANATEFEAGKEYNVTIKVIGPKEVQITADLKPWEDGGSTVIDPDVPPTVPGADDEEQGGGTEPEPEPGA</sequence>
<evidence type="ECO:0000256" key="2">
    <source>
        <dbReference type="SAM" id="SignalP"/>
    </source>
</evidence>
<feature type="region of interest" description="Disordered" evidence="1">
    <location>
        <begin position="97"/>
        <end position="124"/>
    </location>
</feature>
<evidence type="ECO:0000256" key="1">
    <source>
        <dbReference type="SAM" id="MobiDB-lite"/>
    </source>
</evidence>
<reference evidence="3" key="2">
    <citation type="journal article" date="2021" name="PeerJ">
        <title>Extensive microbial diversity within the chicken gut microbiome revealed by metagenomics and culture.</title>
        <authorList>
            <person name="Gilroy R."/>
            <person name="Ravi A."/>
            <person name="Getino M."/>
            <person name="Pursley I."/>
            <person name="Horton D.L."/>
            <person name="Alikhan N.F."/>
            <person name="Baker D."/>
            <person name="Gharbi K."/>
            <person name="Hall N."/>
            <person name="Watson M."/>
            <person name="Adriaenssens E.M."/>
            <person name="Foster-Nyarko E."/>
            <person name="Jarju S."/>
            <person name="Secka A."/>
            <person name="Antonio M."/>
            <person name="Oren A."/>
            <person name="Chaudhuri R.R."/>
            <person name="La Ragione R."/>
            <person name="Hildebrand F."/>
            <person name="Pallen M.J."/>
        </authorList>
    </citation>
    <scope>NUCLEOTIDE SEQUENCE</scope>
    <source>
        <strain evidence="3">G3-8215</strain>
    </source>
</reference>
<organism evidence="3 4">
    <name type="scientific">Candidatus Cryptobacteroides avicola</name>
    <dbReference type="NCBI Taxonomy" id="2840757"/>
    <lineage>
        <taxon>Bacteria</taxon>
        <taxon>Pseudomonadati</taxon>
        <taxon>Bacteroidota</taxon>
        <taxon>Bacteroidia</taxon>
        <taxon>Bacteroidales</taxon>
        <taxon>Candidatus Cryptobacteroides</taxon>
    </lineage>
</organism>
<name>A0A940DT66_9BACT</name>
<gene>
    <name evidence="3" type="ORF">IAB75_11010</name>
</gene>
<reference evidence="3" key="1">
    <citation type="submission" date="2020-10" db="EMBL/GenBank/DDBJ databases">
        <authorList>
            <person name="Gilroy R."/>
        </authorList>
    </citation>
    <scope>NUCLEOTIDE SEQUENCE</scope>
    <source>
        <strain evidence="3">G3-8215</strain>
    </source>
</reference>
<dbReference type="AlphaFoldDB" id="A0A940DT66"/>
<dbReference type="Pfam" id="PF13149">
    <property type="entry name" value="Mfa_like_1"/>
    <property type="match status" value="1"/>
</dbReference>
<evidence type="ECO:0000313" key="3">
    <source>
        <dbReference type="EMBL" id="MBO8484619.1"/>
    </source>
</evidence>
<feature type="signal peptide" evidence="2">
    <location>
        <begin position="1"/>
        <end position="16"/>
    </location>
</feature>
<dbReference type="Proteomes" id="UP000725002">
    <property type="component" value="Unassembled WGS sequence"/>
</dbReference>
<feature type="chain" id="PRO_5036793131" evidence="2">
    <location>
        <begin position="17"/>
        <end position="453"/>
    </location>
</feature>
<accession>A0A940DT66</accession>
<feature type="region of interest" description="Disordered" evidence="1">
    <location>
        <begin position="414"/>
        <end position="453"/>
    </location>
</feature>
<protein>
    <submittedName>
        <fullName evidence="3">Fimbrillin family protein</fullName>
    </submittedName>
</protein>
<dbReference type="CDD" id="cd13121">
    <property type="entry name" value="BF2867_like_C"/>
    <property type="match status" value="1"/>
</dbReference>
<evidence type="ECO:0000313" key="4">
    <source>
        <dbReference type="Proteomes" id="UP000725002"/>
    </source>
</evidence>
<keyword evidence="2" id="KW-0732">Signal</keyword>
<dbReference type="PROSITE" id="PS51257">
    <property type="entry name" value="PROKAR_LIPOPROTEIN"/>
    <property type="match status" value="1"/>
</dbReference>
<dbReference type="InterPro" id="IPR025049">
    <property type="entry name" value="Mfa-like_1"/>
</dbReference>
<dbReference type="Gene3D" id="2.60.40.2630">
    <property type="match status" value="1"/>
</dbReference>